<dbReference type="PANTHER" id="PTHR46018:SF2">
    <property type="entry name" value="ZINC PHOSPHODIESTERASE ELAC PROTEIN 1"/>
    <property type="match status" value="1"/>
</dbReference>
<organism evidence="3 4">
    <name type="scientific">Dietzia psychralcaliphila</name>
    <dbReference type="NCBI Taxonomy" id="139021"/>
    <lineage>
        <taxon>Bacteria</taxon>
        <taxon>Bacillati</taxon>
        <taxon>Actinomycetota</taxon>
        <taxon>Actinomycetes</taxon>
        <taxon>Mycobacteriales</taxon>
        <taxon>Dietziaceae</taxon>
        <taxon>Dietzia</taxon>
    </lineage>
</organism>
<keyword evidence="4" id="KW-1185">Reference proteome</keyword>
<keyword evidence="1" id="KW-0255">Endonuclease</keyword>
<dbReference type="InterPro" id="IPR001279">
    <property type="entry name" value="Metallo-B-lactamas"/>
</dbReference>
<evidence type="ECO:0000259" key="2">
    <source>
        <dbReference type="SMART" id="SM00849"/>
    </source>
</evidence>
<dbReference type="PANTHER" id="PTHR46018">
    <property type="entry name" value="ZINC PHOSPHODIESTERASE ELAC PROTEIN 1"/>
    <property type="match status" value="1"/>
</dbReference>
<dbReference type="InterPro" id="IPR036866">
    <property type="entry name" value="RibonucZ/Hydroxyglut_hydro"/>
</dbReference>
<dbReference type="AlphaFoldDB" id="A0AAD0NNQ2"/>
<reference evidence="3 4" key="1">
    <citation type="submission" date="2016-04" db="EMBL/GenBank/DDBJ databases">
        <title>Complete genome sequence of the haloalkaliphilic hydrocarbon-degrading bacterium Dietzia psychralcaliphila ILA-1T, isolated from a drain of a fish product-processing plant.</title>
        <authorList>
            <person name="Zhao J."/>
            <person name="Hu B."/>
            <person name="Geng S."/>
            <person name="Nie Y."/>
            <person name="Tang Y."/>
        </authorList>
    </citation>
    <scope>NUCLEOTIDE SEQUENCE [LARGE SCALE GENOMIC DNA]</scope>
    <source>
        <strain evidence="3 4">ILA-1</strain>
    </source>
</reference>
<evidence type="ECO:0000256" key="1">
    <source>
        <dbReference type="ARBA" id="ARBA00022759"/>
    </source>
</evidence>
<dbReference type="Gene3D" id="3.60.15.10">
    <property type="entry name" value="Ribonuclease Z/Hydroxyacylglutathione hydrolase-like"/>
    <property type="match status" value="1"/>
</dbReference>
<feature type="domain" description="Metallo-beta-lactamase" evidence="2">
    <location>
        <begin position="19"/>
        <end position="202"/>
    </location>
</feature>
<sequence>MTTVEVLGCNATAPGRTGAASSYLVREEATAVLVDAGPGSLLSFARTHDLSELSGIVVTHLHADHSLDLMAWAYRWTFPDVLPRIPLYVPAEEMGRLERFDELFGIPTLPTMVSPIRSAFDVRGLELDSRTPVGIGSWTITPHRALHSVPSAALRFAGADGVVCFSSDTGPCRGVVDAATGADVFVCESTVLAADDDVIHGHGHLTPELAAGIASEAGARHLVLTHFARPEEAQEMGRIASRHFDGPVTVAREGATVSVDAR</sequence>
<proteinExistence type="predicted"/>
<name>A0AAD0NNQ2_9ACTN</name>
<gene>
    <name evidence="3" type="ORF">A6048_11930</name>
</gene>
<dbReference type="KEGG" id="dpc:A6048_11930"/>
<dbReference type="SMART" id="SM00849">
    <property type="entry name" value="Lactamase_B"/>
    <property type="match status" value="1"/>
</dbReference>
<dbReference type="SUPFAM" id="SSF56281">
    <property type="entry name" value="Metallo-hydrolase/oxidoreductase"/>
    <property type="match status" value="1"/>
</dbReference>
<dbReference type="EMBL" id="CP015453">
    <property type="protein sequence ID" value="AWH96086.1"/>
    <property type="molecule type" value="Genomic_DNA"/>
</dbReference>
<dbReference type="Proteomes" id="UP000244903">
    <property type="component" value="Chromosome"/>
</dbReference>
<accession>A0AAD0NNQ2</accession>
<dbReference type="Pfam" id="PF12706">
    <property type="entry name" value="Lactamase_B_2"/>
    <property type="match status" value="1"/>
</dbReference>
<keyword evidence="1" id="KW-0378">Hydrolase</keyword>
<protein>
    <submittedName>
        <fullName evidence="3">MBL fold metallo-hydrolase</fullName>
    </submittedName>
</protein>
<evidence type="ECO:0000313" key="3">
    <source>
        <dbReference type="EMBL" id="AWH96086.1"/>
    </source>
</evidence>
<evidence type="ECO:0000313" key="4">
    <source>
        <dbReference type="Proteomes" id="UP000244903"/>
    </source>
</evidence>
<dbReference type="GO" id="GO:0042781">
    <property type="term" value="F:3'-tRNA processing endoribonuclease activity"/>
    <property type="evidence" value="ECO:0007669"/>
    <property type="project" value="TreeGrafter"/>
</dbReference>
<dbReference type="RefSeq" id="WP_107746447.1">
    <property type="nucleotide sequence ID" value="NZ_CP015453.1"/>
</dbReference>
<keyword evidence="1" id="KW-0540">Nuclease</keyword>